<keyword evidence="1" id="KW-0812">Transmembrane</keyword>
<comment type="caution">
    <text evidence="3">The sequence shown here is derived from an EMBL/GenBank/DDBJ whole genome shotgun (WGS) entry which is preliminary data.</text>
</comment>
<feature type="transmembrane region" description="Helical" evidence="1">
    <location>
        <begin position="95"/>
        <end position="119"/>
    </location>
</feature>
<sequence length="180" mass="20547">MENSKHCEICDLSSFNLHDGIVCSLTDKKANFIKKCPDIQLDNKMKEKLIEINTEFQDSKYVKKLAIGNIFFYGLIGLAVLYLCYYLSFKLLELGVFHTGTIVIFVIGIFIVGIGFGTLNYSRQKSNVSSPKKINLDMLTELYQIRYLFESNISTDVMGIKETKIKLIVNGETIEKVSRY</sequence>
<evidence type="ECO:0000313" key="3">
    <source>
        <dbReference type="EMBL" id="SHK90835.1"/>
    </source>
</evidence>
<keyword evidence="1" id="KW-1133">Transmembrane helix</keyword>
<keyword evidence="5" id="KW-1185">Reference proteome</keyword>
<evidence type="ECO:0000313" key="4">
    <source>
        <dbReference type="Proteomes" id="UP000184031"/>
    </source>
</evidence>
<gene>
    <name evidence="2" type="ORF">SAMN04487891_11183</name>
    <name evidence="3" type="ORF">SAMN05216293_2228</name>
</gene>
<accession>A0A1M6WBH1</accession>
<dbReference type="AlphaFoldDB" id="A0A1M6WBH1"/>
<proteinExistence type="predicted"/>
<dbReference type="EMBL" id="FOKU01000011">
    <property type="protein sequence ID" value="SFC44899.1"/>
    <property type="molecule type" value="Genomic_DNA"/>
</dbReference>
<dbReference type="RefSeq" id="WP_072879796.1">
    <property type="nucleotide sequence ID" value="NZ_FOKU01000011.1"/>
</dbReference>
<dbReference type="OrthoDB" id="762068at2"/>
<organism evidence="3 4">
    <name type="scientific">Flagellimonas taeanensis</name>
    <dbReference type="NCBI Taxonomy" id="1005926"/>
    <lineage>
        <taxon>Bacteria</taxon>
        <taxon>Pseudomonadati</taxon>
        <taxon>Bacteroidota</taxon>
        <taxon>Flavobacteriia</taxon>
        <taxon>Flavobacteriales</taxon>
        <taxon>Flavobacteriaceae</taxon>
        <taxon>Flagellimonas</taxon>
    </lineage>
</organism>
<keyword evidence="1" id="KW-0472">Membrane</keyword>
<protein>
    <submittedName>
        <fullName evidence="3">Uncharacterized protein</fullName>
    </submittedName>
</protein>
<evidence type="ECO:0000256" key="1">
    <source>
        <dbReference type="SAM" id="Phobius"/>
    </source>
</evidence>
<reference evidence="3 4" key="1">
    <citation type="submission" date="2016-11" db="EMBL/GenBank/DDBJ databases">
        <authorList>
            <person name="Varghese N."/>
            <person name="Submissions S."/>
        </authorList>
    </citation>
    <scope>NUCLEOTIDE SEQUENCE [LARGE SCALE GENOMIC DNA]</scope>
    <source>
        <strain evidence="3 4">CGMCC 1.12174</strain>
        <strain evidence="2 5">DSM 26351</strain>
    </source>
</reference>
<feature type="transmembrane region" description="Helical" evidence="1">
    <location>
        <begin position="70"/>
        <end position="89"/>
    </location>
</feature>
<dbReference type="EMBL" id="FRAT01000005">
    <property type="protein sequence ID" value="SHK90835.1"/>
    <property type="molecule type" value="Genomic_DNA"/>
</dbReference>
<evidence type="ECO:0000313" key="5">
    <source>
        <dbReference type="Proteomes" id="UP000198940"/>
    </source>
</evidence>
<evidence type="ECO:0000313" key="2">
    <source>
        <dbReference type="EMBL" id="SFC44899.1"/>
    </source>
</evidence>
<name>A0A1M6WBH1_9FLAO</name>
<dbReference type="Proteomes" id="UP000198940">
    <property type="component" value="Unassembled WGS sequence"/>
</dbReference>
<dbReference type="Proteomes" id="UP000184031">
    <property type="component" value="Unassembled WGS sequence"/>
</dbReference>